<feature type="non-terminal residue" evidence="1">
    <location>
        <position position="48"/>
    </location>
</feature>
<sequence length="48" mass="5348">MPQIDCYGSAIQVECSLAMENQIQNEGYGIMALWQTKSTNLFFSVPSC</sequence>
<protein>
    <submittedName>
        <fullName evidence="1">Uncharacterized protein</fullName>
    </submittedName>
</protein>
<evidence type="ECO:0000313" key="1">
    <source>
        <dbReference type="EMBL" id="KAA6357181.1"/>
    </source>
</evidence>
<proteinExistence type="predicted"/>
<accession>A0A5J4THY6</accession>
<dbReference type="Proteomes" id="UP000324800">
    <property type="component" value="Unassembled WGS sequence"/>
</dbReference>
<dbReference type="EMBL" id="SNRW01031796">
    <property type="protein sequence ID" value="KAA6357181.1"/>
    <property type="molecule type" value="Genomic_DNA"/>
</dbReference>
<dbReference type="AlphaFoldDB" id="A0A5J4THY6"/>
<gene>
    <name evidence="1" type="ORF">EZS28_047292</name>
</gene>
<reference evidence="1 2" key="1">
    <citation type="submission" date="2019-03" db="EMBL/GenBank/DDBJ databases">
        <title>Single cell metagenomics reveals metabolic interactions within the superorganism composed of flagellate Streblomastix strix and complex community of Bacteroidetes bacteria on its surface.</title>
        <authorList>
            <person name="Treitli S.C."/>
            <person name="Kolisko M."/>
            <person name="Husnik F."/>
            <person name="Keeling P."/>
            <person name="Hampl V."/>
        </authorList>
    </citation>
    <scope>NUCLEOTIDE SEQUENCE [LARGE SCALE GENOMIC DNA]</scope>
    <source>
        <strain evidence="1">ST1C</strain>
    </source>
</reference>
<evidence type="ECO:0000313" key="2">
    <source>
        <dbReference type="Proteomes" id="UP000324800"/>
    </source>
</evidence>
<comment type="caution">
    <text evidence="1">The sequence shown here is derived from an EMBL/GenBank/DDBJ whole genome shotgun (WGS) entry which is preliminary data.</text>
</comment>
<name>A0A5J4THY6_9EUKA</name>
<organism evidence="1 2">
    <name type="scientific">Streblomastix strix</name>
    <dbReference type="NCBI Taxonomy" id="222440"/>
    <lineage>
        <taxon>Eukaryota</taxon>
        <taxon>Metamonada</taxon>
        <taxon>Preaxostyla</taxon>
        <taxon>Oxymonadida</taxon>
        <taxon>Streblomastigidae</taxon>
        <taxon>Streblomastix</taxon>
    </lineage>
</organism>